<dbReference type="Proteomes" id="UP000243052">
    <property type="component" value="Chromosome v"/>
</dbReference>
<dbReference type="Pfam" id="PF00022">
    <property type="entry name" value="Actin"/>
    <property type="match status" value="2"/>
</dbReference>
<dbReference type="EMBL" id="CP014245">
    <property type="protein sequence ID" value="AMD21235.1"/>
    <property type="molecule type" value="Genomic_DNA"/>
</dbReference>
<dbReference type="SMART" id="SM00268">
    <property type="entry name" value="ACTIN"/>
    <property type="match status" value="1"/>
</dbReference>
<dbReference type="Gene3D" id="3.30.420.40">
    <property type="match status" value="2"/>
</dbReference>
<sequence>MNAQTSQQMDKAAVIHFGSHSTVAGFSNRELPQCVSPSAYLRTVGGDTIFGLYPLLQATEGDLYVLFDNRGVPTDWEMLEKFLRWIYSTQLRVDTTEVALCVTVPPDLSPAVKNQFHELALCRLGVPVFQLISEPLAVTFSLGKTTALVVDVGAAKATVTPVVDGGVVKNGIMRSRFAGDFLDYQLQQAVEGVDDSQGSLHQWQQSRTWVYDFKNTMLQVSPMRLSEVEKQLQQSMGIIPIPIEGKKNFVLRREKVITWELKQCYHIAEGLFDPSIVSQEFDRADGLGEIVGKAVKKCAASVTSNGTTGGGSAAGGGGISSVSAAATAAAMGPTSTATPEQIHAALLTNVVLIGGTSLLQGLEQRLVYELNLQFPQYKLLTYATPVYIDRQLQSWQGGVNMCHLPYWKLGSWMSKQEYLDSLEK</sequence>
<dbReference type="Gene3D" id="3.90.640.10">
    <property type="entry name" value="Actin, Chain A, domain 4"/>
    <property type="match status" value="1"/>
</dbReference>
<protein>
    <submittedName>
        <fullName evidence="2">HEL045Cp</fullName>
    </submittedName>
</protein>
<dbReference type="RefSeq" id="XP_017988231.1">
    <property type="nucleotide sequence ID" value="XM_018132488.1"/>
</dbReference>
<evidence type="ECO:0000313" key="3">
    <source>
        <dbReference type="Proteomes" id="UP000243052"/>
    </source>
</evidence>
<evidence type="ECO:0000256" key="1">
    <source>
        <dbReference type="RuleBase" id="RU000487"/>
    </source>
</evidence>
<dbReference type="InterPro" id="IPR043129">
    <property type="entry name" value="ATPase_NBD"/>
</dbReference>
<name>A0A0X8HTK6_9SACH</name>
<dbReference type="AlphaFoldDB" id="A0A0X8HTK6"/>
<gene>
    <name evidence="2" type="ORF">AW171_hschr53170</name>
</gene>
<dbReference type="OrthoDB" id="5132116at2759"/>
<accession>A0A0X8HTK6</accession>
<dbReference type="InterPro" id="IPR004000">
    <property type="entry name" value="Actin"/>
</dbReference>
<reference evidence="2 3" key="1">
    <citation type="submission" date="2016-01" db="EMBL/GenBank/DDBJ databases">
        <title>Genome sequence of the yeast Holleya sinecauda.</title>
        <authorList>
            <person name="Dietrich F.S."/>
        </authorList>
    </citation>
    <scope>NUCLEOTIDE SEQUENCE [LARGE SCALE GENOMIC DNA]</scope>
    <source>
        <strain evidence="2 3">ATCC 58844</strain>
    </source>
</reference>
<organism evidence="2 3">
    <name type="scientific">Eremothecium sinecaudum</name>
    <dbReference type="NCBI Taxonomy" id="45286"/>
    <lineage>
        <taxon>Eukaryota</taxon>
        <taxon>Fungi</taxon>
        <taxon>Dikarya</taxon>
        <taxon>Ascomycota</taxon>
        <taxon>Saccharomycotina</taxon>
        <taxon>Saccharomycetes</taxon>
        <taxon>Saccharomycetales</taxon>
        <taxon>Saccharomycetaceae</taxon>
        <taxon>Eremothecium</taxon>
    </lineage>
</organism>
<evidence type="ECO:0000313" key="2">
    <source>
        <dbReference type="EMBL" id="AMD21235.1"/>
    </source>
</evidence>
<dbReference type="STRING" id="45286.A0A0X8HTK6"/>
<dbReference type="PANTHER" id="PTHR11937">
    <property type="entry name" value="ACTIN"/>
    <property type="match status" value="1"/>
</dbReference>
<dbReference type="GeneID" id="28724513"/>
<dbReference type="SUPFAM" id="SSF53067">
    <property type="entry name" value="Actin-like ATPase domain"/>
    <property type="match status" value="2"/>
</dbReference>
<comment type="similarity">
    <text evidence="1">Belongs to the actin family.</text>
</comment>
<keyword evidence="3" id="KW-1185">Reference proteome</keyword>
<proteinExistence type="inferred from homology"/>